<proteinExistence type="inferred from homology"/>
<dbReference type="GO" id="GO:0000786">
    <property type="term" value="C:nucleosome"/>
    <property type="evidence" value="ECO:0007669"/>
    <property type="project" value="InterPro"/>
</dbReference>
<dbReference type="AlphaFoldDB" id="A0AA88DRW1"/>
<feature type="compositionally biased region" description="Basic and acidic residues" evidence="3">
    <location>
        <begin position="1"/>
        <end position="17"/>
    </location>
</feature>
<comment type="caution">
    <text evidence="5">The sequence shown here is derived from an EMBL/GenBank/DDBJ whole genome shotgun (WGS) entry which is preliminary data.</text>
</comment>
<dbReference type="InterPro" id="IPR009072">
    <property type="entry name" value="Histone-fold"/>
</dbReference>
<dbReference type="SUPFAM" id="SSF47113">
    <property type="entry name" value="Histone-fold"/>
    <property type="match status" value="1"/>
</dbReference>
<keyword evidence="2" id="KW-0007">Acetylation</keyword>
<dbReference type="SMART" id="SM00428">
    <property type="entry name" value="H3"/>
    <property type="match status" value="1"/>
</dbReference>
<name>A0AA88DRW1_FICCA</name>
<comment type="similarity">
    <text evidence="1">Belongs to the histone H3 family.</text>
</comment>
<dbReference type="PRINTS" id="PR00622">
    <property type="entry name" value="HISTONEH3"/>
</dbReference>
<dbReference type="Pfam" id="PF00125">
    <property type="entry name" value="Histone"/>
    <property type="match status" value="1"/>
</dbReference>
<dbReference type="Gene3D" id="1.10.20.10">
    <property type="entry name" value="Histone, subunit A"/>
    <property type="match status" value="1"/>
</dbReference>
<evidence type="ECO:0000256" key="3">
    <source>
        <dbReference type="SAM" id="MobiDB-lite"/>
    </source>
</evidence>
<feature type="region of interest" description="Disordered" evidence="3">
    <location>
        <begin position="1"/>
        <end position="34"/>
    </location>
</feature>
<evidence type="ECO:0000313" key="5">
    <source>
        <dbReference type="EMBL" id="GMN60512.1"/>
    </source>
</evidence>
<sequence length="103" mass="11633">MDLKRRPGRPGKSDRGAPETPGVARSPGTQRRRKFRYKPGTVALREIRYFQRSSKLLIPALPFIRCVKEISNQLSPDITRWQAEALMALQEICIGANGSMCPH</sequence>
<evidence type="ECO:0000313" key="6">
    <source>
        <dbReference type="Proteomes" id="UP001187192"/>
    </source>
</evidence>
<dbReference type="GO" id="GO:0030527">
    <property type="term" value="F:structural constituent of chromatin"/>
    <property type="evidence" value="ECO:0007669"/>
    <property type="project" value="InterPro"/>
</dbReference>
<dbReference type="PANTHER" id="PTHR11426">
    <property type="entry name" value="HISTONE H3"/>
    <property type="match status" value="1"/>
</dbReference>
<dbReference type="Proteomes" id="UP001187192">
    <property type="component" value="Unassembled WGS sequence"/>
</dbReference>
<evidence type="ECO:0000256" key="1">
    <source>
        <dbReference type="ARBA" id="ARBA00010343"/>
    </source>
</evidence>
<organism evidence="5 6">
    <name type="scientific">Ficus carica</name>
    <name type="common">Common fig</name>
    <dbReference type="NCBI Taxonomy" id="3494"/>
    <lineage>
        <taxon>Eukaryota</taxon>
        <taxon>Viridiplantae</taxon>
        <taxon>Streptophyta</taxon>
        <taxon>Embryophyta</taxon>
        <taxon>Tracheophyta</taxon>
        <taxon>Spermatophyta</taxon>
        <taxon>Magnoliopsida</taxon>
        <taxon>eudicotyledons</taxon>
        <taxon>Gunneridae</taxon>
        <taxon>Pentapetalae</taxon>
        <taxon>rosids</taxon>
        <taxon>fabids</taxon>
        <taxon>Rosales</taxon>
        <taxon>Moraceae</taxon>
        <taxon>Ficeae</taxon>
        <taxon>Ficus</taxon>
    </lineage>
</organism>
<dbReference type="InterPro" id="IPR007125">
    <property type="entry name" value="H2A/H2B/H3"/>
</dbReference>
<dbReference type="EMBL" id="BTGU01000099">
    <property type="protein sequence ID" value="GMN60512.1"/>
    <property type="molecule type" value="Genomic_DNA"/>
</dbReference>
<keyword evidence="6" id="KW-1185">Reference proteome</keyword>
<evidence type="ECO:0000256" key="2">
    <source>
        <dbReference type="ARBA" id="ARBA00022990"/>
    </source>
</evidence>
<evidence type="ECO:0000259" key="4">
    <source>
        <dbReference type="Pfam" id="PF00125"/>
    </source>
</evidence>
<dbReference type="GO" id="GO:0003677">
    <property type="term" value="F:DNA binding"/>
    <property type="evidence" value="ECO:0007669"/>
    <property type="project" value="InterPro"/>
</dbReference>
<dbReference type="GO" id="GO:0046982">
    <property type="term" value="F:protein heterodimerization activity"/>
    <property type="evidence" value="ECO:0007669"/>
    <property type="project" value="InterPro"/>
</dbReference>
<dbReference type="InterPro" id="IPR000164">
    <property type="entry name" value="Histone_H3/CENP-A"/>
</dbReference>
<gene>
    <name evidence="5" type="ORF">TIFTF001_029618</name>
</gene>
<accession>A0AA88DRW1</accession>
<reference evidence="5" key="1">
    <citation type="submission" date="2023-07" db="EMBL/GenBank/DDBJ databases">
        <title>draft genome sequence of fig (Ficus carica).</title>
        <authorList>
            <person name="Takahashi T."/>
            <person name="Nishimura K."/>
        </authorList>
    </citation>
    <scope>NUCLEOTIDE SEQUENCE</scope>
</reference>
<feature type="domain" description="Core Histone H2A/H2B/H3" evidence="4">
    <location>
        <begin position="39"/>
        <end position="93"/>
    </location>
</feature>
<protein>
    <recommendedName>
        <fullName evidence="4">Core Histone H2A/H2B/H3 domain-containing protein</fullName>
    </recommendedName>
</protein>